<feature type="domain" description="Thioredoxin-like fold" evidence="12">
    <location>
        <begin position="366"/>
        <end position="500"/>
    </location>
</feature>
<evidence type="ECO:0000259" key="12">
    <source>
        <dbReference type="Pfam" id="PF13462"/>
    </source>
</evidence>
<sequence length="520" mass="60397">MNEDFNYLFQYLEKENIVIDKSEFDFQIQSHPEYPTLLSVVDTLSFFNVKNGVIQVDFTEIDALPDHFIALLNLGQQQLCFIEKKGENYIFKIGNNTTEEYTLRPEMWSGFILLLEKSENEIPPVVSVSKSNFNWVLPVLCLVFFSFYLFYTPVNLTAKLFFVFPAIGILFSIAALKDLFGTKIKLLNSFCNITASTSCSTIVNSSKWKIFEIVNFSDLSVVFFTSQLVSFFSLLLLGDIGTYFSIQKVLLLAAIPVLVLSLYFQKTVEKKWCPICLLIMGVILFELVYLFAFQNSALVFSPVSVIVFGFVVLTVITIWISLKEILTKQKELKEYQLKAIRFEKNYDVFRNSLLAKEKTEMMQSPLIFGNRESATKIVLISNPFCGYCKDAHTVIETILEKYSDDVQIELILKTDLEREDENSVKLFRSLVNIYMYEGESSFLTALQAWFENTNLTAWFERFPRNITSEFDSMFDSQYKWCEENDFNFTPAIFINGYAYPRMYDRKVLPFFIKEFVEDEF</sequence>
<dbReference type="Pfam" id="PF13462">
    <property type="entry name" value="Thioredoxin_4"/>
    <property type="match status" value="1"/>
</dbReference>
<evidence type="ECO:0000256" key="6">
    <source>
        <dbReference type="ARBA" id="ARBA00023002"/>
    </source>
</evidence>
<evidence type="ECO:0000256" key="4">
    <source>
        <dbReference type="ARBA" id="ARBA00022719"/>
    </source>
</evidence>
<feature type="transmembrane region" description="Helical" evidence="10">
    <location>
        <begin position="275"/>
        <end position="293"/>
    </location>
</feature>
<gene>
    <name evidence="13" type="ORF">GCM10022423_34800</name>
</gene>
<feature type="transmembrane region" description="Helical" evidence="10">
    <location>
        <begin position="133"/>
        <end position="151"/>
    </location>
</feature>
<evidence type="ECO:0000256" key="3">
    <source>
        <dbReference type="ARBA" id="ARBA00022692"/>
    </source>
</evidence>
<evidence type="ECO:0000256" key="2">
    <source>
        <dbReference type="ARBA" id="ARBA00006214"/>
    </source>
</evidence>
<keyword evidence="3 10" id="KW-0812">Transmembrane</keyword>
<dbReference type="Pfam" id="PF07884">
    <property type="entry name" value="VKOR"/>
    <property type="match status" value="1"/>
</dbReference>
<evidence type="ECO:0000256" key="7">
    <source>
        <dbReference type="ARBA" id="ARBA00023136"/>
    </source>
</evidence>
<dbReference type="InterPro" id="IPR012932">
    <property type="entry name" value="VKOR"/>
</dbReference>
<name>A0ABP7GV79_9FLAO</name>
<keyword evidence="4" id="KW-0874">Quinone</keyword>
<reference evidence="14" key="1">
    <citation type="journal article" date="2019" name="Int. J. Syst. Evol. Microbiol.">
        <title>The Global Catalogue of Microorganisms (GCM) 10K type strain sequencing project: providing services to taxonomists for standard genome sequencing and annotation.</title>
        <authorList>
            <consortium name="The Broad Institute Genomics Platform"/>
            <consortium name="The Broad Institute Genome Sequencing Center for Infectious Disease"/>
            <person name="Wu L."/>
            <person name="Ma J."/>
        </authorList>
    </citation>
    <scope>NUCLEOTIDE SEQUENCE [LARGE SCALE GENOMIC DNA]</scope>
    <source>
        <strain evidence="14">JCM 17337</strain>
    </source>
</reference>
<accession>A0ABP7GV79</accession>
<evidence type="ECO:0000256" key="8">
    <source>
        <dbReference type="ARBA" id="ARBA00023157"/>
    </source>
</evidence>
<evidence type="ECO:0000256" key="10">
    <source>
        <dbReference type="SAM" id="Phobius"/>
    </source>
</evidence>
<keyword evidence="7 10" id="KW-0472">Membrane</keyword>
<feature type="domain" description="Vitamin K epoxide reductase" evidence="11">
    <location>
        <begin position="161"/>
        <end position="289"/>
    </location>
</feature>
<dbReference type="InterPro" id="IPR012336">
    <property type="entry name" value="Thioredoxin-like_fold"/>
</dbReference>
<protein>
    <recommendedName>
        <fullName evidence="15">Thioredoxin-like protein</fullName>
    </recommendedName>
</protein>
<evidence type="ECO:0000313" key="14">
    <source>
        <dbReference type="Proteomes" id="UP001500748"/>
    </source>
</evidence>
<dbReference type="EMBL" id="BAABDU010000006">
    <property type="protein sequence ID" value="GAA3776638.1"/>
    <property type="molecule type" value="Genomic_DNA"/>
</dbReference>
<dbReference type="CDD" id="cd12921">
    <property type="entry name" value="VKOR_4"/>
    <property type="match status" value="1"/>
</dbReference>
<dbReference type="Gene3D" id="3.40.30.10">
    <property type="entry name" value="Glutaredoxin"/>
    <property type="match status" value="1"/>
</dbReference>
<comment type="similarity">
    <text evidence="2">Belongs to the VKOR family.</text>
</comment>
<keyword evidence="9" id="KW-0676">Redox-active center</keyword>
<comment type="subcellular location">
    <subcellularLocation>
        <location evidence="1">Membrane</location>
        <topology evidence="1">Multi-pass membrane protein</topology>
    </subcellularLocation>
</comment>
<evidence type="ECO:0000313" key="13">
    <source>
        <dbReference type="EMBL" id="GAA3776638.1"/>
    </source>
</evidence>
<organism evidence="13 14">
    <name type="scientific">Flavobacterium ginsengiterrae</name>
    <dbReference type="NCBI Taxonomy" id="871695"/>
    <lineage>
        <taxon>Bacteria</taxon>
        <taxon>Pseudomonadati</taxon>
        <taxon>Bacteroidota</taxon>
        <taxon>Flavobacteriia</taxon>
        <taxon>Flavobacteriales</taxon>
        <taxon>Flavobacteriaceae</taxon>
        <taxon>Flavobacterium</taxon>
    </lineage>
</organism>
<evidence type="ECO:0008006" key="15">
    <source>
        <dbReference type="Google" id="ProtNLM"/>
    </source>
</evidence>
<keyword evidence="5 10" id="KW-1133">Transmembrane helix</keyword>
<proteinExistence type="inferred from homology"/>
<dbReference type="Gene3D" id="1.20.1440.130">
    <property type="entry name" value="VKOR domain"/>
    <property type="match status" value="1"/>
</dbReference>
<comment type="caution">
    <text evidence="13">The sequence shown here is derived from an EMBL/GenBank/DDBJ whole genome shotgun (WGS) entry which is preliminary data.</text>
</comment>
<keyword evidence="6" id="KW-0560">Oxidoreductase</keyword>
<evidence type="ECO:0000256" key="5">
    <source>
        <dbReference type="ARBA" id="ARBA00022989"/>
    </source>
</evidence>
<feature type="transmembrane region" description="Helical" evidence="10">
    <location>
        <begin position="216"/>
        <end position="237"/>
    </location>
</feature>
<feature type="transmembrane region" description="Helical" evidence="10">
    <location>
        <begin position="299"/>
        <end position="322"/>
    </location>
</feature>
<keyword evidence="8" id="KW-1015">Disulfide bond</keyword>
<evidence type="ECO:0000256" key="9">
    <source>
        <dbReference type="ARBA" id="ARBA00023284"/>
    </source>
</evidence>
<dbReference type="SUPFAM" id="SSF52833">
    <property type="entry name" value="Thioredoxin-like"/>
    <property type="match status" value="1"/>
</dbReference>
<evidence type="ECO:0000259" key="11">
    <source>
        <dbReference type="Pfam" id="PF07884"/>
    </source>
</evidence>
<dbReference type="RefSeq" id="WP_345145887.1">
    <property type="nucleotide sequence ID" value="NZ_BAABDU010000006.1"/>
</dbReference>
<dbReference type="InterPro" id="IPR038354">
    <property type="entry name" value="VKOR_sf"/>
</dbReference>
<feature type="transmembrane region" description="Helical" evidence="10">
    <location>
        <begin position="243"/>
        <end position="263"/>
    </location>
</feature>
<keyword evidence="14" id="KW-1185">Reference proteome</keyword>
<dbReference type="Proteomes" id="UP001500748">
    <property type="component" value="Unassembled WGS sequence"/>
</dbReference>
<evidence type="ECO:0000256" key="1">
    <source>
        <dbReference type="ARBA" id="ARBA00004141"/>
    </source>
</evidence>
<feature type="transmembrane region" description="Helical" evidence="10">
    <location>
        <begin position="157"/>
        <end position="176"/>
    </location>
</feature>
<dbReference type="InterPro" id="IPR036249">
    <property type="entry name" value="Thioredoxin-like_sf"/>
</dbReference>
<dbReference type="CDD" id="cd02972">
    <property type="entry name" value="DsbA_family"/>
    <property type="match status" value="1"/>
</dbReference>